<dbReference type="SUPFAM" id="SSF51344">
    <property type="entry name" value="Epsilon subunit of F1F0-ATP synthase N-terminal domain"/>
    <property type="match status" value="1"/>
</dbReference>
<dbReference type="Gene3D" id="2.60.15.10">
    <property type="entry name" value="F0F1 ATP synthase delta/epsilon subunit, N-terminal"/>
    <property type="match status" value="1"/>
</dbReference>
<dbReference type="EMBL" id="LBOW01000018">
    <property type="protein sequence ID" value="KKP43644.1"/>
    <property type="molecule type" value="Genomic_DNA"/>
</dbReference>
<dbReference type="STRING" id="1618566.UR35_C0018G0006"/>
<dbReference type="Pfam" id="PF02823">
    <property type="entry name" value="ATP-synt_DE_N"/>
    <property type="match status" value="1"/>
</dbReference>
<comment type="caution">
    <text evidence="3">The sequence shown here is derived from an EMBL/GenBank/DDBJ whole genome shotgun (WGS) entry which is preliminary data.</text>
</comment>
<accession>A0A0F9ZHP7</accession>
<proteinExistence type="predicted"/>
<evidence type="ECO:0000313" key="3">
    <source>
        <dbReference type="EMBL" id="KKP43644.1"/>
    </source>
</evidence>
<dbReference type="GO" id="GO:0045259">
    <property type="term" value="C:proton-transporting ATP synthase complex"/>
    <property type="evidence" value="ECO:0007669"/>
    <property type="project" value="UniProtKB-KW"/>
</dbReference>
<dbReference type="InterPro" id="IPR036771">
    <property type="entry name" value="ATPsynth_dsu/esu_N"/>
</dbReference>
<name>A0A0F9ZHP7_9BACT</name>
<evidence type="ECO:0000313" key="4">
    <source>
        <dbReference type="Proteomes" id="UP000034778"/>
    </source>
</evidence>
<reference evidence="3 4" key="1">
    <citation type="journal article" date="2015" name="Nature">
        <title>rRNA introns, odd ribosomes, and small enigmatic genomes across a large radiation of phyla.</title>
        <authorList>
            <person name="Brown C.T."/>
            <person name="Hug L.A."/>
            <person name="Thomas B.C."/>
            <person name="Sharon I."/>
            <person name="Castelle C.J."/>
            <person name="Singh A."/>
            <person name="Wilkins M.J."/>
            <person name="Williams K.H."/>
            <person name="Banfield J.F."/>
        </authorList>
    </citation>
    <scope>NUCLEOTIDE SEQUENCE [LARGE SCALE GENOMIC DNA]</scope>
</reference>
<evidence type="ECO:0000256" key="1">
    <source>
        <dbReference type="ARBA" id="ARBA00023196"/>
    </source>
</evidence>
<dbReference type="GO" id="GO:0015986">
    <property type="term" value="P:proton motive force-driven ATP synthesis"/>
    <property type="evidence" value="ECO:0007669"/>
    <property type="project" value="InterPro"/>
</dbReference>
<keyword evidence="1" id="KW-0139">CF(1)</keyword>
<protein>
    <recommendedName>
        <fullName evidence="2">ATP synthase F1 complex delta/epsilon subunit N-terminal domain-containing protein</fullName>
    </recommendedName>
</protein>
<keyword evidence="1" id="KW-0066">ATP synthesis</keyword>
<organism evidence="3 4">
    <name type="scientific">Candidatus Woesebacteria bacterium GW2011_GWB1_33_22</name>
    <dbReference type="NCBI Taxonomy" id="1618566"/>
    <lineage>
        <taxon>Bacteria</taxon>
        <taxon>Candidatus Woeseibacteriota</taxon>
    </lineage>
</organism>
<dbReference type="InterPro" id="IPR020546">
    <property type="entry name" value="ATP_synth_F1_dsu/esu_N"/>
</dbReference>
<dbReference type="AlphaFoldDB" id="A0A0F9ZHP7"/>
<evidence type="ECO:0000259" key="2">
    <source>
        <dbReference type="Pfam" id="PF02823"/>
    </source>
</evidence>
<sequence length="81" mass="9104">MNDIQVVIRKRDSEVFKGGAYAISSINEIGPFDILFNHANFVAKVKEKITIHLDKNAKKEFVIEEGIISAKENLVEVFLGI</sequence>
<feature type="domain" description="ATP synthase F1 complex delta/epsilon subunit N-terminal" evidence="2">
    <location>
        <begin position="5"/>
        <end position="77"/>
    </location>
</feature>
<dbReference type="Proteomes" id="UP000034778">
    <property type="component" value="Unassembled WGS sequence"/>
</dbReference>
<gene>
    <name evidence="3" type="ORF">UR35_C0018G0006</name>
</gene>